<dbReference type="Proteomes" id="UP001221142">
    <property type="component" value="Unassembled WGS sequence"/>
</dbReference>
<reference evidence="3" key="1">
    <citation type="submission" date="2023-03" db="EMBL/GenBank/DDBJ databases">
        <title>Massive genome expansion in bonnet fungi (Mycena s.s.) driven by repeated elements and novel gene families across ecological guilds.</title>
        <authorList>
            <consortium name="Lawrence Berkeley National Laboratory"/>
            <person name="Harder C.B."/>
            <person name="Miyauchi S."/>
            <person name="Viragh M."/>
            <person name="Kuo A."/>
            <person name="Thoen E."/>
            <person name="Andreopoulos B."/>
            <person name="Lu D."/>
            <person name="Skrede I."/>
            <person name="Drula E."/>
            <person name="Henrissat B."/>
            <person name="Morin E."/>
            <person name="Kohler A."/>
            <person name="Barry K."/>
            <person name="LaButti K."/>
            <person name="Morin E."/>
            <person name="Salamov A."/>
            <person name="Lipzen A."/>
            <person name="Mereny Z."/>
            <person name="Hegedus B."/>
            <person name="Baldrian P."/>
            <person name="Stursova M."/>
            <person name="Weitz H."/>
            <person name="Taylor A."/>
            <person name="Grigoriev I.V."/>
            <person name="Nagy L.G."/>
            <person name="Martin F."/>
            <person name="Kauserud H."/>
        </authorList>
    </citation>
    <scope>NUCLEOTIDE SEQUENCE</scope>
    <source>
        <strain evidence="3">9284</strain>
    </source>
</reference>
<accession>A0AAD7C9M5</accession>
<feature type="compositionally biased region" description="Low complexity" evidence="1">
    <location>
        <begin position="419"/>
        <end position="439"/>
    </location>
</feature>
<feature type="transmembrane region" description="Helical" evidence="2">
    <location>
        <begin position="446"/>
        <end position="468"/>
    </location>
</feature>
<evidence type="ECO:0000256" key="1">
    <source>
        <dbReference type="SAM" id="MobiDB-lite"/>
    </source>
</evidence>
<organism evidence="3 4">
    <name type="scientific">Roridomyces roridus</name>
    <dbReference type="NCBI Taxonomy" id="1738132"/>
    <lineage>
        <taxon>Eukaryota</taxon>
        <taxon>Fungi</taxon>
        <taxon>Dikarya</taxon>
        <taxon>Basidiomycota</taxon>
        <taxon>Agaricomycotina</taxon>
        <taxon>Agaricomycetes</taxon>
        <taxon>Agaricomycetidae</taxon>
        <taxon>Agaricales</taxon>
        <taxon>Marasmiineae</taxon>
        <taxon>Mycenaceae</taxon>
        <taxon>Roridomyces</taxon>
    </lineage>
</organism>
<feature type="region of interest" description="Disordered" evidence="1">
    <location>
        <begin position="82"/>
        <end position="157"/>
    </location>
</feature>
<gene>
    <name evidence="3" type="ORF">FB45DRAFT_863206</name>
</gene>
<feature type="compositionally biased region" description="Basic residues" evidence="1">
    <location>
        <begin position="133"/>
        <end position="145"/>
    </location>
</feature>
<keyword evidence="4" id="KW-1185">Reference proteome</keyword>
<sequence>MLDARILDVLVQWRRRTPGVPTCNIAAPVVFTCETKRSANWEHLVPAPEWWTVREHDTRGTQNAGGTNPAAAASLLMRFQTPEGENEQERKETSEESDETSVPSACGQSEEQGPRVWLQTREPERQKSGKGREKARRGRRQRVLHPRPSPWQRPDRNSEMVPFFFSFALRNPSRRNLAVTTFPGHRPHPATHLLASSRTLGSAREWNGKLDSFCATSYPCPPTPFTLLLPVSSPADHPARRRAPLQPRIPAETPRCSPGFPPSVQPTTMDNVSHSRLRQCGAPIRRIQRIKRIQRVKVGGRRRRAGGGVIRVGDNASDAGQQTSHVQRVKPWLGPTSFTVPGLTNARSSTNFNNLLFTTPPLSDGFHNITVVYDGDSEHTPLPVKIWYITNTTVGNALVQAPPLNITVSNSLAQASSSAATSTPATTSQTTGTPSPSSSRGVHRGAMVGGIIGGIFLVVVGLVVLFVLRRRRTVRASEEEAFLPTAFPAVRLTAGWVSWGASVLTSKLNRPPPAYPGPVILQHEDSGARAVGENPLGKRPLKTGLQTWFANRVFINRVAEEEIHGSESHFSTIFTFRGQWCLRRGSVNFHELQTGLSPTIGQLEHSTDSHQHD</sequence>
<feature type="compositionally biased region" description="Basic and acidic residues" evidence="1">
    <location>
        <begin position="121"/>
        <end position="132"/>
    </location>
</feature>
<protein>
    <recommendedName>
        <fullName evidence="5">Mid2 domain-containing protein</fullName>
    </recommendedName>
</protein>
<dbReference type="AlphaFoldDB" id="A0AAD7C9M5"/>
<proteinExistence type="predicted"/>
<feature type="region of interest" description="Disordered" evidence="1">
    <location>
        <begin position="298"/>
        <end position="322"/>
    </location>
</feature>
<evidence type="ECO:0000313" key="4">
    <source>
        <dbReference type="Proteomes" id="UP001221142"/>
    </source>
</evidence>
<evidence type="ECO:0008006" key="5">
    <source>
        <dbReference type="Google" id="ProtNLM"/>
    </source>
</evidence>
<feature type="compositionally biased region" description="Polar residues" evidence="1">
    <location>
        <begin position="100"/>
        <end position="111"/>
    </location>
</feature>
<feature type="region of interest" description="Disordered" evidence="1">
    <location>
        <begin position="249"/>
        <end position="272"/>
    </location>
</feature>
<dbReference type="EMBL" id="JARKIF010000004">
    <property type="protein sequence ID" value="KAJ7642156.1"/>
    <property type="molecule type" value="Genomic_DNA"/>
</dbReference>
<comment type="caution">
    <text evidence="3">The sequence shown here is derived from an EMBL/GenBank/DDBJ whole genome shotgun (WGS) entry which is preliminary data.</text>
</comment>
<name>A0AAD7C9M5_9AGAR</name>
<evidence type="ECO:0000313" key="3">
    <source>
        <dbReference type="EMBL" id="KAJ7642156.1"/>
    </source>
</evidence>
<feature type="region of interest" description="Disordered" evidence="1">
    <location>
        <begin position="419"/>
        <end position="441"/>
    </location>
</feature>
<keyword evidence="2" id="KW-0812">Transmembrane</keyword>
<keyword evidence="2" id="KW-1133">Transmembrane helix</keyword>
<evidence type="ECO:0000256" key="2">
    <source>
        <dbReference type="SAM" id="Phobius"/>
    </source>
</evidence>
<keyword evidence="2" id="KW-0472">Membrane</keyword>